<dbReference type="PANTHER" id="PTHR47036">
    <property type="entry name" value="COBALT-FACTOR III C(17)-METHYLTRANSFERASE-RELATED"/>
    <property type="match status" value="1"/>
</dbReference>
<keyword evidence="4" id="KW-0808">Transferase</keyword>
<dbReference type="InterPro" id="IPR038029">
    <property type="entry name" value="GbiG_N_sf"/>
</dbReference>
<dbReference type="RefSeq" id="WP_182843362.1">
    <property type="nucleotide sequence ID" value="NZ_BAAALP010000016.1"/>
</dbReference>
<dbReference type="SUPFAM" id="SSF53790">
    <property type="entry name" value="Tetrapyrrole methylase"/>
    <property type="match status" value="1"/>
</dbReference>
<dbReference type="EC" id="3.7.1.12" evidence="4"/>
<evidence type="ECO:0000259" key="3">
    <source>
        <dbReference type="Pfam" id="PF11760"/>
    </source>
</evidence>
<dbReference type="EMBL" id="JACJIA010000003">
    <property type="protein sequence ID" value="MBA8950962.1"/>
    <property type="molecule type" value="Genomic_DNA"/>
</dbReference>
<proteinExistence type="predicted"/>
<dbReference type="SUPFAM" id="SSF159664">
    <property type="entry name" value="CobE/GbiG C-terminal domain-like"/>
    <property type="match status" value="1"/>
</dbReference>
<keyword evidence="4" id="KW-0489">Methyltransferase</keyword>
<dbReference type="GO" id="GO:0030789">
    <property type="term" value="F:precorrin-3B C17-methyltransferase activity"/>
    <property type="evidence" value="ECO:0007669"/>
    <property type="project" value="UniProtKB-EC"/>
</dbReference>
<dbReference type="SUPFAM" id="SSF159672">
    <property type="entry name" value="CbiG N-terminal domain-like"/>
    <property type="match status" value="1"/>
</dbReference>
<feature type="domain" description="CobE/GbiG C-terminal" evidence="2">
    <location>
        <begin position="205"/>
        <end position="326"/>
    </location>
</feature>
<evidence type="ECO:0000259" key="2">
    <source>
        <dbReference type="Pfam" id="PF01890"/>
    </source>
</evidence>
<dbReference type="GO" id="GO:0032259">
    <property type="term" value="P:methylation"/>
    <property type="evidence" value="ECO:0007669"/>
    <property type="project" value="UniProtKB-KW"/>
</dbReference>
<keyword evidence="5" id="KW-1185">Reference proteome</keyword>
<dbReference type="InterPro" id="IPR014777">
    <property type="entry name" value="4pyrrole_Mease_sub1"/>
</dbReference>
<dbReference type="GO" id="GO:0043779">
    <property type="term" value="F:cobalt-precorrin-5A acetaldehyde-lyase activity"/>
    <property type="evidence" value="ECO:0007669"/>
    <property type="project" value="UniProtKB-EC"/>
</dbReference>
<sequence>MIGVVAGSAGGRSAAETLVAAWPEETRLVEAGRAADALRDAVARCAAVVAFMPVGAVAQALVGHPPTGVPVVCVDESMRFAFALLGEHRGAYRLAHRLAPVLGCVPVSTATGTENDTVSLAGYGADLGFTVHDPALLPHVEAAVLAGEPVGLEGADGWPLPALPPNVGTHDAPATGILVTDRAALECMCHEGWFGNRLVYRPPSLVVGVGACAGTGAGEIAKLVDATLSAAGLAPESVRCLATVEVKADEPGIRAFAEERGWRVIAHPADVLARVPVPNPTDAARAGVGTPSVAEAAALWTARSLGRGGELVAEKRKSAHATAAVARLAPKGRLTVVGLGPGDRDLITARARAALRRASLVITDAPVADLVRPGTLVLPEEALDLAFEEAVRGRAVALARPGDGSWATAVSTDAFLLEKVPGITGDARFAPHSCDPVLPPRDDA</sequence>
<dbReference type="InterPro" id="IPR000878">
    <property type="entry name" value="4pyrrol_Mease"/>
</dbReference>
<dbReference type="Gene3D" id="3.30.420.180">
    <property type="entry name" value="CobE/GbiG C-terminal domain"/>
    <property type="match status" value="1"/>
</dbReference>
<feature type="domain" description="Cobalamin synthesis G N-terminal" evidence="3">
    <location>
        <begin position="37"/>
        <end position="110"/>
    </location>
</feature>
<protein>
    <submittedName>
        <fullName evidence="4">Cobalt-precorrin 5A hydrolase/precorrin-3B C17-methyltransferase</fullName>
        <ecNumber evidence="4">2.1.1.131</ecNumber>
        <ecNumber evidence="4">3.7.1.12</ecNumber>
    </submittedName>
</protein>
<dbReference type="InterPro" id="IPR035996">
    <property type="entry name" value="4pyrrol_Methylase_sf"/>
</dbReference>
<reference evidence="4 5" key="1">
    <citation type="submission" date="2020-08" db="EMBL/GenBank/DDBJ databases">
        <title>Genomic Encyclopedia of Type Strains, Phase IV (KMG-IV): sequencing the most valuable type-strain genomes for metagenomic binning, comparative biology and taxonomic classification.</title>
        <authorList>
            <person name="Goeker M."/>
        </authorList>
    </citation>
    <scope>NUCLEOTIDE SEQUENCE [LARGE SCALE GENOMIC DNA]</scope>
    <source>
        <strain evidence="4 5">DSM 44197</strain>
    </source>
</reference>
<dbReference type="EC" id="2.1.1.131" evidence="4"/>
<dbReference type="InterPro" id="IPR051810">
    <property type="entry name" value="Precorrin_MeTrfase"/>
</dbReference>
<organism evidence="4 5">
    <name type="scientific">Actinomadura namibiensis</name>
    <dbReference type="NCBI Taxonomy" id="182080"/>
    <lineage>
        <taxon>Bacteria</taxon>
        <taxon>Bacillati</taxon>
        <taxon>Actinomycetota</taxon>
        <taxon>Actinomycetes</taxon>
        <taxon>Streptosporangiales</taxon>
        <taxon>Thermomonosporaceae</taxon>
        <taxon>Actinomadura</taxon>
    </lineage>
</organism>
<dbReference type="InterPro" id="IPR036518">
    <property type="entry name" value="CobE/GbiG_C_sf"/>
</dbReference>
<dbReference type="Pfam" id="PF11760">
    <property type="entry name" value="CbiG_N"/>
    <property type="match status" value="1"/>
</dbReference>
<dbReference type="GO" id="GO:0009236">
    <property type="term" value="P:cobalamin biosynthetic process"/>
    <property type="evidence" value="ECO:0007669"/>
    <property type="project" value="InterPro"/>
</dbReference>
<dbReference type="Proteomes" id="UP000572680">
    <property type="component" value="Unassembled WGS sequence"/>
</dbReference>
<evidence type="ECO:0000313" key="4">
    <source>
        <dbReference type="EMBL" id="MBA8950962.1"/>
    </source>
</evidence>
<evidence type="ECO:0000259" key="1">
    <source>
        <dbReference type="Pfam" id="PF00590"/>
    </source>
</evidence>
<dbReference type="Pfam" id="PF00590">
    <property type="entry name" value="TP_methylase"/>
    <property type="match status" value="1"/>
</dbReference>
<dbReference type="Gene3D" id="3.40.1010.10">
    <property type="entry name" value="Cobalt-precorrin-4 Transmethylase, Domain 1"/>
    <property type="match status" value="1"/>
</dbReference>
<dbReference type="InterPro" id="IPR002750">
    <property type="entry name" value="CobE/GbiG_C"/>
</dbReference>
<dbReference type="Pfam" id="PF01890">
    <property type="entry name" value="CbiG_C"/>
    <property type="match status" value="1"/>
</dbReference>
<feature type="domain" description="Tetrapyrrole methylase" evidence="1">
    <location>
        <begin position="333"/>
        <end position="412"/>
    </location>
</feature>
<comment type="caution">
    <text evidence="4">The sequence shown here is derived from an EMBL/GenBank/DDBJ whole genome shotgun (WGS) entry which is preliminary data.</text>
</comment>
<keyword evidence="4" id="KW-0378">Hydrolase</keyword>
<dbReference type="AlphaFoldDB" id="A0A7W3LMR7"/>
<name>A0A7W3LMR7_ACTNM</name>
<dbReference type="PANTHER" id="PTHR47036:SF1">
    <property type="entry name" value="COBALT-FACTOR III C(17)-METHYLTRANSFERASE-RELATED"/>
    <property type="match status" value="1"/>
</dbReference>
<accession>A0A7W3LMR7</accession>
<evidence type="ECO:0000313" key="5">
    <source>
        <dbReference type="Proteomes" id="UP000572680"/>
    </source>
</evidence>
<gene>
    <name evidence="4" type="ORF">HNR61_002593</name>
</gene>
<dbReference type="InterPro" id="IPR021744">
    <property type="entry name" value="CbiG_N"/>
</dbReference>
<dbReference type="Gene3D" id="3.40.50.11220">
    <property type="match status" value="1"/>
</dbReference>